<keyword evidence="2" id="KW-0812">Transmembrane</keyword>
<name>A0A3E3J0Z4_9FIRM</name>
<comment type="caution">
    <text evidence="4">The sequence shown here is derived from an EMBL/GenBank/DDBJ whole genome shotgun (WGS) entry which is preliminary data.</text>
</comment>
<dbReference type="InterPro" id="IPR052173">
    <property type="entry name" value="Beta-lactam_resp_regulator"/>
</dbReference>
<dbReference type="OrthoDB" id="9770467at2"/>
<protein>
    <recommendedName>
        <fullName evidence="3">Peptidase M56 domain-containing protein</fullName>
    </recommendedName>
</protein>
<reference evidence="4 5" key="1">
    <citation type="submission" date="2018-08" db="EMBL/GenBank/DDBJ databases">
        <title>A genome reference for cultivated species of the human gut microbiota.</title>
        <authorList>
            <person name="Zou Y."/>
            <person name="Xue W."/>
            <person name="Luo G."/>
        </authorList>
    </citation>
    <scope>NUCLEOTIDE SEQUENCE [LARGE SCALE GENOMIC DNA]</scope>
    <source>
        <strain evidence="4 5">AF26-4BH</strain>
    </source>
</reference>
<evidence type="ECO:0000256" key="1">
    <source>
        <dbReference type="SAM" id="MobiDB-lite"/>
    </source>
</evidence>
<feature type="domain" description="Peptidase M56" evidence="3">
    <location>
        <begin position="134"/>
        <end position="324"/>
    </location>
</feature>
<evidence type="ECO:0000259" key="3">
    <source>
        <dbReference type="Pfam" id="PF05569"/>
    </source>
</evidence>
<dbReference type="PANTHER" id="PTHR34978">
    <property type="entry name" value="POSSIBLE SENSOR-TRANSDUCER PROTEIN BLAR"/>
    <property type="match status" value="1"/>
</dbReference>
<proteinExistence type="predicted"/>
<dbReference type="Proteomes" id="UP000261166">
    <property type="component" value="Unassembled WGS sequence"/>
</dbReference>
<keyword evidence="2" id="KW-0472">Membrane</keyword>
<evidence type="ECO:0000313" key="4">
    <source>
        <dbReference type="EMBL" id="RGE73000.1"/>
    </source>
</evidence>
<feature type="transmembrane region" description="Helical" evidence="2">
    <location>
        <begin position="336"/>
        <end position="356"/>
    </location>
</feature>
<feature type="region of interest" description="Disordered" evidence="1">
    <location>
        <begin position="384"/>
        <end position="412"/>
    </location>
</feature>
<dbReference type="InterPro" id="IPR008756">
    <property type="entry name" value="Peptidase_M56"/>
</dbReference>
<gene>
    <name evidence="4" type="ORF">DWY69_05755</name>
</gene>
<organism evidence="4 5">
    <name type="scientific">Eisenbergiella massiliensis</name>
    <dbReference type="NCBI Taxonomy" id="1720294"/>
    <lineage>
        <taxon>Bacteria</taxon>
        <taxon>Bacillati</taxon>
        <taxon>Bacillota</taxon>
        <taxon>Clostridia</taxon>
        <taxon>Lachnospirales</taxon>
        <taxon>Lachnospiraceae</taxon>
        <taxon>Eisenbergiella</taxon>
    </lineage>
</organism>
<evidence type="ECO:0000313" key="5">
    <source>
        <dbReference type="Proteomes" id="UP000261166"/>
    </source>
</evidence>
<sequence length="547" mass="60453">MMSELWKLVLSLSLSGTLLMLLLSAGKHIWKKSFSKTWQYYIWLVVAARLLLPVTAPLNLVGGLMQPVEKLQMQAETGEKGRYGLQEADGGGVREGVFAAPGGNNIPAAEGDIPSFMRQSPGAAWLRTSVPGILLSVIWLATAVILFAHRLWIWRQFCGSLHTSWVPVEDTFILESLERQKAKLGITRKVPVYCNPGISSPMLAGVWKPCIVLPEAKPIEGSTDYILLHELVHLKRHDLLYKWLIQLCICIHWFNPFLRRLETETGAACELACDEAVLKMLDKKQRRSYGDTLLSAMRPHEVQKAPAAMLSEGMEQLKERLGAIMVYRKITAGKKILGCLAAVLIGWCAISAGAYASAKPSWSGAGAAPAAAPTGIKNVREAAAGPGNAAGQEDTAGQEGAGGQEHTAEQADSLGWKEKVTPYIQNTYYEYPYLMEIGWNIPEQKTADYPYSRIIRQTDGTDITCFFNEKTKQYMEDEAVIDSFIRLYPGLQKLGEQSNLAVKTPFFVSIRDVSGKTAAELAEESYYNGSLAENEHWGAFYTDLLEE</sequence>
<feature type="transmembrane region" description="Helical" evidence="2">
    <location>
        <begin position="124"/>
        <end position="147"/>
    </location>
</feature>
<dbReference type="RefSeq" id="WP_081745253.1">
    <property type="nucleotide sequence ID" value="NZ_JBKVAZ010000003.1"/>
</dbReference>
<dbReference type="AlphaFoldDB" id="A0A3E3J0Z4"/>
<dbReference type="PANTHER" id="PTHR34978:SF3">
    <property type="entry name" value="SLR0241 PROTEIN"/>
    <property type="match status" value="1"/>
</dbReference>
<dbReference type="EMBL" id="QVLU01000004">
    <property type="protein sequence ID" value="RGE73000.1"/>
    <property type="molecule type" value="Genomic_DNA"/>
</dbReference>
<dbReference type="CDD" id="cd07341">
    <property type="entry name" value="M56_BlaR1_MecR1_like"/>
    <property type="match status" value="1"/>
</dbReference>
<evidence type="ECO:0000256" key="2">
    <source>
        <dbReference type="SAM" id="Phobius"/>
    </source>
</evidence>
<accession>A0A3E3J0Z4</accession>
<dbReference type="Pfam" id="PF05569">
    <property type="entry name" value="Peptidase_M56"/>
    <property type="match status" value="1"/>
</dbReference>
<feature type="transmembrane region" description="Helical" evidence="2">
    <location>
        <begin position="40"/>
        <end position="64"/>
    </location>
</feature>
<keyword evidence="2" id="KW-1133">Transmembrane helix</keyword>